<keyword evidence="2" id="KW-0479">Metal-binding</keyword>
<feature type="domain" description="C2H2-type" evidence="8">
    <location>
        <begin position="4"/>
        <end position="31"/>
    </location>
</feature>
<dbReference type="PANTHER" id="PTHR24394">
    <property type="entry name" value="ZINC FINGER PROTEIN"/>
    <property type="match status" value="1"/>
</dbReference>
<dbReference type="GO" id="GO:0005634">
    <property type="term" value="C:nucleus"/>
    <property type="evidence" value="ECO:0007669"/>
    <property type="project" value="UniProtKB-SubCell"/>
</dbReference>
<comment type="subcellular location">
    <subcellularLocation>
        <location evidence="1">Nucleus</location>
    </subcellularLocation>
</comment>
<dbReference type="EMBL" id="OC908218">
    <property type="protein sequence ID" value="CAD7650750.1"/>
    <property type="molecule type" value="Genomic_DNA"/>
</dbReference>
<evidence type="ECO:0000313" key="10">
    <source>
        <dbReference type="Proteomes" id="UP000759131"/>
    </source>
</evidence>
<dbReference type="EMBL" id="CAJPIZ010053643">
    <property type="protein sequence ID" value="CAG2123063.1"/>
    <property type="molecule type" value="Genomic_DNA"/>
</dbReference>
<dbReference type="Proteomes" id="UP000759131">
    <property type="component" value="Unassembled WGS sequence"/>
</dbReference>
<dbReference type="GO" id="GO:0008270">
    <property type="term" value="F:zinc ion binding"/>
    <property type="evidence" value="ECO:0007669"/>
    <property type="project" value="UniProtKB-KW"/>
</dbReference>
<feature type="domain" description="C2H2-type" evidence="8">
    <location>
        <begin position="60"/>
        <end position="83"/>
    </location>
</feature>
<evidence type="ECO:0000256" key="6">
    <source>
        <dbReference type="ARBA" id="ARBA00023242"/>
    </source>
</evidence>
<dbReference type="InterPro" id="IPR013087">
    <property type="entry name" value="Znf_C2H2_type"/>
</dbReference>
<evidence type="ECO:0000256" key="1">
    <source>
        <dbReference type="ARBA" id="ARBA00004123"/>
    </source>
</evidence>
<feature type="non-terminal residue" evidence="9">
    <location>
        <position position="1"/>
    </location>
</feature>
<dbReference type="FunFam" id="3.30.160.60:FF:000100">
    <property type="entry name" value="Zinc finger 45-like"/>
    <property type="match status" value="2"/>
</dbReference>
<keyword evidence="6" id="KW-0539">Nucleus</keyword>
<evidence type="ECO:0000259" key="8">
    <source>
        <dbReference type="PROSITE" id="PS50157"/>
    </source>
</evidence>
<keyword evidence="4 7" id="KW-0863">Zinc-finger</keyword>
<keyword evidence="10" id="KW-1185">Reference proteome</keyword>
<reference evidence="9" key="1">
    <citation type="submission" date="2020-11" db="EMBL/GenBank/DDBJ databases">
        <authorList>
            <person name="Tran Van P."/>
        </authorList>
    </citation>
    <scope>NUCLEOTIDE SEQUENCE</scope>
</reference>
<dbReference type="Pfam" id="PF00096">
    <property type="entry name" value="zf-C2H2"/>
    <property type="match status" value="3"/>
</dbReference>
<feature type="domain" description="C2H2-type" evidence="8">
    <location>
        <begin position="32"/>
        <end position="59"/>
    </location>
</feature>
<keyword evidence="3" id="KW-0677">Repeat</keyword>
<name>A0A7R9QMW7_9ACAR</name>
<dbReference type="SMART" id="SM00355">
    <property type="entry name" value="ZnF_C2H2"/>
    <property type="match status" value="3"/>
</dbReference>
<dbReference type="PROSITE" id="PS00028">
    <property type="entry name" value="ZINC_FINGER_C2H2_1"/>
    <property type="match status" value="3"/>
</dbReference>
<sequence>DRPFECDDCGKRFTRKEDLNRHYVLHTGEKPHQCPTCLKRFSIKPSLKLHLLTHTKEEPRSCHECGRAFIRKDCLLRHMRKRHRDLLDKILMEDKDDDEASGSAASPGSSGYAVNNRVLSEQKLCDSIRELLSLLVDETTLKGFGWPDAPVDELLEAVIKRCGHTPVKHDSYSYYDRLRENSKL</sequence>
<dbReference type="PROSITE" id="PS50157">
    <property type="entry name" value="ZINC_FINGER_C2H2_2"/>
    <property type="match status" value="3"/>
</dbReference>
<dbReference type="FunFam" id="3.30.160.60:FF:001573">
    <property type="entry name" value="Zinc finger protein 407"/>
    <property type="match status" value="1"/>
</dbReference>
<gene>
    <name evidence="9" type="ORF">OSB1V03_LOCUS23008</name>
</gene>
<feature type="non-terminal residue" evidence="9">
    <location>
        <position position="184"/>
    </location>
</feature>
<dbReference type="OrthoDB" id="6495365at2759"/>
<organism evidence="9">
    <name type="scientific">Medioppia subpectinata</name>
    <dbReference type="NCBI Taxonomy" id="1979941"/>
    <lineage>
        <taxon>Eukaryota</taxon>
        <taxon>Metazoa</taxon>
        <taxon>Ecdysozoa</taxon>
        <taxon>Arthropoda</taxon>
        <taxon>Chelicerata</taxon>
        <taxon>Arachnida</taxon>
        <taxon>Acari</taxon>
        <taxon>Acariformes</taxon>
        <taxon>Sarcoptiformes</taxon>
        <taxon>Oribatida</taxon>
        <taxon>Brachypylina</taxon>
        <taxon>Oppioidea</taxon>
        <taxon>Oppiidae</taxon>
        <taxon>Medioppia</taxon>
    </lineage>
</organism>
<evidence type="ECO:0000256" key="7">
    <source>
        <dbReference type="PROSITE-ProRule" id="PRU00042"/>
    </source>
</evidence>
<evidence type="ECO:0000256" key="3">
    <source>
        <dbReference type="ARBA" id="ARBA00022737"/>
    </source>
</evidence>
<evidence type="ECO:0000256" key="4">
    <source>
        <dbReference type="ARBA" id="ARBA00022771"/>
    </source>
</evidence>
<accession>A0A7R9QMW7</accession>
<dbReference type="AlphaFoldDB" id="A0A7R9QMW7"/>
<dbReference type="Gene3D" id="3.30.160.60">
    <property type="entry name" value="Classic Zinc Finger"/>
    <property type="match status" value="3"/>
</dbReference>
<dbReference type="InterPro" id="IPR036236">
    <property type="entry name" value="Znf_C2H2_sf"/>
</dbReference>
<keyword evidence="5" id="KW-0862">Zinc</keyword>
<evidence type="ECO:0000313" key="9">
    <source>
        <dbReference type="EMBL" id="CAD7650750.1"/>
    </source>
</evidence>
<dbReference type="SUPFAM" id="SSF57667">
    <property type="entry name" value="beta-beta-alpha zinc fingers"/>
    <property type="match status" value="2"/>
</dbReference>
<evidence type="ECO:0000256" key="5">
    <source>
        <dbReference type="ARBA" id="ARBA00022833"/>
    </source>
</evidence>
<evidence type="ECO:0000256" key="2">
    <source>
        <dbReference type="ARBA" id="ARBA00022723"/>
    </source>
</evidence>
<proteinExistence type="predicted"/>
<protein>
    <recommendedName>
        <fullName evidence="8">C2H2-type domain-containing protein</fullName>
    </recommendedName>
</protein>
<dbReference type="PANTHER" id="PTHR24394:SF29">
    <property type="entry name" value="MYONEURIN"/>
    <property type="match status" value="1"/>
</dbReference>
<dbReference type="GO" id="GO:0000981">
    <property type="term" value="F:DNA-binding transcription factor activity, RNA polymerase II-specific"/>
    <property type="evidence" value="ECO:0007669"/>
    <property type="project" value="TreeGrafter"/>
</dbReference>